<feature type="chain" id="PRO_5008291947" evidence="2">
    <location>
        <begin position="24"/>
        <end position="369"/>
    </location>
</feature>
<dbReference type="AlphaFoldDB" id="A0A1A0HKW9"/>
<comment type="caution">
    <text evidence="3">The sequence shown here is derived from an EMBL/GenBank/DDBJ whole genome shotgun (WGS) entry which is preliminary data.</text>
</comment>
<feature type="compositionally biased region" description="Basic and acidic residues" evidence="1">
    <location>
        <begin position="360"/>
        <end position="369"/>
    </location>
</feature>
<dbReference type="Pfam" id="PF15251">
    <property type="entry name" value="TAPR1-like"/>
    <property type="match status" value="1"/>
</dbReference>
<evidence type="ECO:0000256" key="1">
    <source>
        <dbReference type="SAM" id="MobiDB-lite"/>
    </source>
</evidence>
<evidence type="ECO:0000313" key="4">
    <source>
        <dbReference type="Proteomes" id="UP000092555"/>
    </source>
</evidence>
<dbReference type="Proteomes" id="UP000092555">
    <property type="component" value="Unassembled WGS sequence"/>
</dbReference>
<dbReference type="PROSITE" id="PS51257">
    <property type="entry name" value="PROKAR_LIPOPROTEIN"/>
    <property type="match status" value="1"/>
</dbReference>
<sequence>MKKIAWACLSCLALSCPVLPCLALRLSTTGRGGRRCGRTPGPIAPHQKPVAKEHPRHLPFSTPPPTQRATLRRASVEKNPHARQTPTTAEPTNRRANKLPRPQNRRGPKPAEAPEPPQRGFALPSSAHGTMDLSNLSSTLPPTKSLELVSLGTLTGELTDEFKNAAKSVAALYNARPQKSDRGPGATDVQAEFATAAKAVASLYRLGTSSGVLLMHKGYLECLDELLAEIASGEDIENWALTKRAELTNLYTHKDAARAGPPAAALEAPGLAGAGDHEFTFPPELASHTPFRPGVPPLSVSFHAKHRKAPGRAVPAAAPAAQLDADSDASDLGSDRDARRKRRAARAQQDAGKRRRRDVAKREAPGGAA</sequence>
<evidence type="ECO:0000256" key="2">
    <source>
        <dbReference type="SAM" id="SignalP"/>
    </source>
</evidence>
<keyword evidence="2" id="KW-0732">Signal</keyword>
<dbReference type="RefSeq" id="XP_018714934.1">
    <property type="nucleotide sequence ID" value="XM_018855692.1"/>
</dbReference>
<reference evidence="3 4" key="1">
    <citation type="submission" date="2016-05" db="EMBL/GenBank/DDBJ databases">
        <title>Comparative genomics of biotechnologically important yeasts.</title>
        <authorList>
            <consortium name="DOE Joint Genome Institute"/>
            <person name="Riley R."/>
            <person name="Haridas S."/>
            <person name="Wolfe K.H."/>
            <person name="Lopes M.R."/>
            <person name="Hittinger C.T."/>
            <person name="Goker M."/>
            <person name="Salamov A."/>
            <person name="Wisecaver J."/>
            <person name="Long T.M."/>
            <person name="Aerts A.L."/>
            <person name="Barry K."/>
            <person name="Choi C."/>
            <person name="Clum A."/>
            <person name="Coughlan A.Y."/>
            <person name="Deshpande S."/>
            <person name="Douglass A.P."/>
            <person name="Hanson S.J."/>
            <person name="Klenk H.-P."/>
            <person name="LaButti K."/>
            <person name="Lapidus A."/>
            <person name="Lindquist E."/>
            <person name="Lipzen A."/>
            <person name="Meier-kolthoff J.P."/>
            <person name="Ohm R.A."/>
            <person name="Otillar R.P."/>
            <person name="Pangilinan J."/>
            <person name="Peng Y."/>
            <person name="Rokas A."/>
            <person name="Rosa C.A."/>
            <person name="Scheuner C."/>
            <person name="Sibirny A.A."/>
            <person name="Slot J.C."/>
            <person name="Stielow J.B."/>
            <person name="Sun H."/>
            <person name="Kurtzman C.P."/>
            <person name="Blackwell M."/>
            <person name="Grigoriev I.V."/>
            <person name="Jeffries T.W."/>
        </authorList>
    </citation>
    <scope>NUCLEOTIDE SEQUENCE [LARGE SCALE GENOMIC DNA]</scope>
    <source>
        <strain evidence="3 4">NRRL YB-4993</strain>
    </source>
</reference>
<name>A0A1A0HKW9_9ASCO</name>
<gene>
    <name evidence="3" type="ORF">METBIDRAFT_30723</name>
</gene>
<dbReference type="EMBL" id="LXTC01000001">
    <property type="protein sequence ID" value="OBA24453.1"/>
    <property type="molecule type" value="Genomic_DNA"/>
</dbReference>
<feature type="compositionally biased region" description="Polar residues" evidence="1">
    <location>
        <begin position="82"/>
        <end position="91"/>
    </location>
</feature>
<feature type="compositionally biased region" description="Polar residues" evidence="1">
    <location>
        <begin position="132"/>
        <end position="142"/>
    </location>
</feature>
<dbReference type="GeneID" id="30028668"/>
<dbReference type="PANTHER" id="PTHR38645">
    <property type="entry name" value="CHROMOSOME 9, WHOLE GENOME SHOTGUN SEQUENCE"/>
    <property type="match status" value="1"/>
</dbReference>
<feature type="region of interest" description="Disordered" evidence="1">
    <location>
        <begin position="306"/>
        <end position="369"/>
    </location>
</feature>
<keyword evidence="4" id="KW-1185">Reference proteome</keyword>
<feature type="signal peptide" evidence="2">
    <location>
        <begin position="1"/>
        <end position="23"/>
    </location>
</feature>
<organism evidence="3 4">
    <name type="scientific">Metschnikowia bicuspidata var. bicuspidata NRRL YB-4993</name>
    <dbReference type="NCBI Taxonomy" id="869754"/>
    <lineage>
        <taxon>Eukaryota</taxon>
        <taxon>Fungi</taxon>
        <taxon>Dikarya</taxon>
        <taxon>Ascomycota</taxon>
        <taxon>Saccharomycotina</taxon>
        <taxon>Pichiomycetes</taxon>
        <taxon>Metschnikowiaceae</taxon>
        <taxon>Metschnikowia</taxon>
    </lineage>
</organism>
<dbReference type="PANTHER" id="PTHR38645:SF1">
    <property type="entry name" value="YALI0F12243P"/>
    <property type="match status" value="1"/>
</dbReference>
<feature type="region of interest" description="Disordered" evidence="1">
    <location>
        <begin position="29"/>
        <end position="142"/>
    </location>
</feature>
<proteinExistence type="predicted"/>
<dbReference type="OrthoDB" id="21418at2759"/>
<feature type="compositionally biased region" description="Low complexity" evidence="1">
    <location>
        <begin position="311"/>
        <end position="324"/>
    </location>
</feature>
<dbReference type="InterPro" id="IPR029196">
    <property type="entry name" value="HAPSTR1-like"/>
</dbReference>
<feature type="compositionally biased region" description="Basic residues" evidence="1">
    <location>
        <begin position="95"/>
        <end position="108"/>
    </location>
</feature>
<evidence type="ECO:0000313" key="3">
    <source>
        <dbReference type="EMBL" id="OBA24453.1"/>
    </source>
</evidence>
<accession>A0A1A0HKW9</accession>
<protein>
    <submittedName>
        <fullName evidence="3">Uncharacterized protein</fullName>
    </submittedName>
</protein>